<dbReference type="PIRSF" id="PIRSF500136">
    <property type="entry name" value="UDP_ManNAc_DH"/>
    <property type="match status" value="1"/>
</dbReference>
<dbReference type="PANTHER" id="PTHR43750:SF3">
    <property type="entry name" value="UDP-GLUCOSE 6-DEHYDROGENASE TUAD"/>
    <property type="match status" value="1"/>
</dbReference>
<dbReference type="InterPro" id="IPR008927">
    <property type="entry name" value="6-PGluconate_DH-like_C_sf"/>
</dbReference>
<reference evidence="5 6" key="1">
    <citation type="journal article" date="2004" name="Genome Res.">
        <title>The complete genome and proteome of Mycoplasma mobile.</title>
        <authorList>
            <person name="Jaffe J.D."/>
            <person name="Stange-Thomann N."/>
            <person name="Smith C."/>
            <person name="DeCaprio D."/>
            <person name="Fisher S."/>
            <person name="Butler J."/>
            <person name="Calvo S."/>
            <person name="Elkins T."/>
            <person name="FitzGerald M.G."/>
            <person name="Hafez N."/>
            <person name="Kodira C.D."/>
            <person name="Major J."/>
            <person name="Wang S."/>
            <person name="Wilkinson J."/>
            <person name="Nicol R."/>
            <person name="Nusbaum C."/>
            <person name="Birren B."/>
            <person name="Berg H.C."/>
            <person name="Church G.M."/>
        </authorList>
    </citation>
    <scope>NUCLEOTIDE SEQUENCE [LARGE SCALE GENOMIC DNA]</scope>
    <source>
        <strain evidence="6">ATCC 43663 / 163K / NCTC 11711</strain>
    </source>
</reference>
<dbReference type="GO" id="GO:0000271">
    <property type="term" value="P:polysaccharide biosynthetic process"/>
    <property type="evidence" value="ECO:0007669"/>
    <property type="project" value="InterPro"/>
</dbReference>
<dbReference type="AlphaFoldDB" id="Q6KH44"/>
<dbReference type="GO" id="GO:0016628">
    <property type="term" value="F:oxidoreductase activity, acting on the CH-CH group of donors, NAD or NADP as acceptor"/>
    <property type="evidence" value="ECO:0007669"/>
    <property type="project" value="InterPro"/>
</dbReference>
<dbReference type="Gene3D" id="1.20.5.100">
    <property type="entry name" value="Cytochrome c1, transmembrane anchor, C-terminal"/>
    <property type="match status" value="1"/>
</dbReference>
<dbReference type="OrthoDB" id="9803238at2"/>
<dbReference type="RefSeq" id="WP_011265121.1">
    <property type="nucleotide sequence ID" value="NC_006908.1"/>
</dbReference>
<gene>
    <name evidence="5" type="primary">udgA</name>
    <name evidence="5" type="ordered locus">MMOB6010</name>
</gene>
<dbReference type="SUPFAM" id="SSF51735">
    <property type="entry name" value="NAD(P)-binding Rossmann-fold domains"/>
    <property type="match status" value="1"/>
</dbReference>
<dbReference type="GO" id="GO:0051287">
    <property type="term" value="F:NAD binding"/>
    <property type="evidence" value="ECO:0007669"/>
    <property type="project" value="InterPro"/>
</dbReference>
<keyword evidence="6" id="KW-1185">Reference proteome</keyword>
<keyword evidence="5" id="KW-0560">Oxidoreductase</keyword>
<dbReference type="STRING" id="267748.MMOB6010"/>
<feature type="domain" description="UDP-glucose/GDP-mannose dehydrogenase N-terminal" evidence="4">
    <location>
        <begin position="33"/>
        <end position="131"/>
    </location>
</feature>
<dbReference type="InterPro" id="IPR036291">
    <property type="entry name" value="NAD(P)-bd_dom_sf"/>
</dbReference>
<evidence type="ECO:0000256" key="2">
    <source>
        <dbReference type="PIRNR" id="PIRNR000124"/>
    </source>
</evidence>
<dbReference type="SUPFAM" id="SSF48179">
    <property type="entry name" value="6-phosphogluconate dehydrogenase C-terminal domain-like"/>
    <property type="match status" value="1"/>
</dbReference>
<evidence type="ECO:0000259" key="3">
    <source>
        <dbReference type="Pfam" id="PF00984"/>
    </source>
</evidence>
<name>Q6KH44_MYCM1</name>
<feature type="domain" description="UDP-glucose/GDP-mannose dehydrogenase dimerisation" evidence="3">
    <location>
        <begin position="154"/>
        <end position="248"/>
    </location>
</feature>
<evidence type="ECO:0000313" key="5">
    <source>
        <dbReference type="EMBL" id="AAT28087.1"/>
    </source>
</evidence>
<dbReference type="InterPro" id="IPR014026">
    <property type="entry name" value="UDP-Glc/GDP-Man_DH_dimer"/>
</dbReference>
<dbReference type="EMBL" id="AE017308">
    <property type="protein sequence ID" value="AAT28087.1"/>
    <property type="molecule type" value="Genomic_DNA"/>
</dbReference>
<sequence length="252" mass="28861">MKISIVGYGHVGQAMHKLFKEAIIYDIHKSKYNDIEKIKNSDVVFVCVPTPMKKNGSCDTSFVEDVISKIDSKLFIIRSTVWIGFTDYASEKYKKNIVFQPEYYGETTNHPFSNLENQNWISFGGEQKNIDKAIEVYQEVKNSNVKIIQSSAKEIELAKYMENAFLALKVTFVNEMYDLAEKMNINYNLAREAWISDPRIGSSHTFVYKNNRGFGGSCLPKDIASLIYQADENGEDLDLIKAVVLKNKKYQK</sequence>
<dbReference type="Pfam" id="PF03721">
    <property type="entry name" value="UDPG_MGDP_dh_N"/>
    <property type="match status" value="1"/>
</dbReference>
<dbReference type="eggNOG" id="COG1004">
    <property type="taxonomic scope" value="Bacteria"/>
</dbReference>
<proteinExistence type="inferred from homology"/>
<dbReference type="Pfam" id="PF00984">
    <property type="entry name" value="UDPG_MGDP_dh"/>
    <property type="match status" value="1"/>
</dbReference>
<evidence type="ECO:0000259" key="4">
    <source>
        <dbReference type="Pfam" id="PF03721"/>
    </source>
</evidence>
<dbReference type="EC" id="1.1.1.22" evidence="5"/>
<protein>
    <submittedName>
        <fullName evidence="5">UDP-glucose dehydrogenase</fullName>
        <ecNumber evidence="5">1.1.1.22</ecNumber>
    </submittedName>
</protein>
<dbReference type="InterPro" id="IPR028359">
    <property type="entry name" value="UDP_ManNAc/GlcNAc_DH"/>
</dbReference>
<dbReference type="HOGENOM" id="CLU_1101897_0_0_14"/>
<dbReference type="InterPro" id="IPR017476">
    <property type="entry name" value="UDP-Glc/GDP-Man"/>
</dbReference>
<dbReference type="Proteomes" id="UP000009072">
    <property type="component" value="Chromosome"/>
</dbReference>
<dbReference type="PIRSF" id="PIRSF000124">
    <property type="entry name" value="UDPglc_GDPman_dh"/>
    <property type="match status" value="1"/>
</dbReference>
<evidence type="ECO:0000313" key="6">
    <source>
        <dbReference type="Proteomes" id="UP000009072"/>
    </source>
</evidence>
<comment type="similarity">
    <text evidence="1 2">Belongs to the UDP-glucose/GDP-mannose dehydrogenase family.</text>
</comment>
<evidence type="ECO:0000256" key="1">
    <source>
        <dbReference type="ARBA" id="ARBA00006601"/>
    </source>
</evidence>
<dbReference type="KEGG" id="mmo:MMOB6010"/>
<dbReference type="PANTHER" id="PTHR43750">
    <property type="entry name" value="UDP-GLUCOSE 6-DEHYDROGENASE TUAD"/>
    <property type="match status" value="1"/>
</dbReference>
<dbReference type="Gene3D" id="3.40.50.720">
    <property type="entry name" value="NAD(P)-binding Rossmann-like Domain"/>
    <property type="match status" value="2"/>
</dbReference>
<organism evidence="5 6">
    <name type="scientific">Mycoplasma mobile (strain ATCC 43663 / 163K / NCTC 11711)</name>
    <name type="common">Mesomycoplasma mobile</name>
    <dbReference type="NCBI Taxonomy" id="267748"/>
    <lineage>
        <taxon>Bacteria</taxon>
        <taxon>Bacillati</taxon>
        <taxon>Mycoplasmatota</taxon>
        <taxon>Mycoplasmoidales</taxon>
        <taxon>Metamycoplasmataceae</taxon>
        <taxon>Mesomycoplasma</taxon>
    </lineage>
</organism>
<dbReference type="GO" id="GO:0003979">
    <property type="term" value="F:UDP-glucose 6-dehydrogenase activity"/>
    <property type="evidence" value="ECO:0007669"/>
    <property type="project" value="UniProtKB-EC"/>
</dbReference>
<accession>Q6KH44</accession>
<dbReference type="InterPro" id="IPR001732">
    <property type="entry name" value="UDP-Glc/GDP-Man_DH_N"/>
</dbReference>